<gene>
    <name evidence="9" type="ORF">SAMN05444171_2722</name>
</gene>
<feature type="transmembrane region" description="Helical" evidence="7">
    <location>
        <begin position="298"/>
        <end position="317"/>
    </location>
</feature>
<feature type="domain" description="Type II secretion system protein GspF" evidence="8">
    <location>
        <begin position="159"/>
        <end position="282"/>
    </location>
</feature>
<evidence type="ECO:0000256" key="2">
    <source>
        <dbReference type="ARBA" id="ARBA00022475"/>
    </source>
</evidence>
<dbReference type="PANTHER" id="PTHR35007:SF1">
    <property type="entry name" value="PILUS ASSEMBLY PROTEIN"/>
    <property type="match status" value="1"/>
</dbReference>
<dbReference type="OrthoDB" id="9803381at2"/>
<evidence type="ECO:0000256" key="6">
    <source>
        <dbReference type="SAM" id="MobiDB-lite"/>
    </source>
</evidence>
<feature type="transmembrane region" description="Helical" evidence="7">
    <location>
        <begin position="98"/>
        <end position="117"/>
    </location>
</feature>
<sequence length="325" mass="35431">MNMQMLALAFLAFTAIGGLAWVFIYPSLSGEKKAESRRASIARTEPAARQVDKTQRSRREQVEGSLKELEARRQKEKSVPLSMRLAQAGLGTWTPKKFWIVSGVCAAVCFVVAFTVGGGLLGGLGMAFAAGFGLPRWMLGYLKNRREKAFLKALPDAVDVIVRGIKAGLPLFDSIKVVAADAPEPLKSEFLAIIETQTIGMPLGDACARLFERMPVPEANFFGIVIAIQQKSGGNLSEALGNLSKVLRDRKKMAEKIQAMSMEAKASAGIIGSLPPIVMLLVWMSTPDYISLLWTTPMGQFMVVCCVGWMTCGVLVMKKMINFDF</sequence>
<keyword evidence="3 7" id="KW-0812">Transmembrane</keyword>
<evidence type="ECO:0000313" key="10">
    <source>
        <dbReference type="Proteomes" id="UP000183208"/>
    </source>
</evidence>
<accession>A0A1M6XE10</accession>
<comment type="subcellular location">
    <subcellularLocation>
        <location evidence="1">Cell membrane</location>
        <topology evidence="1">Multi-pass membrane protein</topology>
    </subcellularLocation>
</comment>
<feature type="transmembrane region" description="Helical" evidence="7">
    <location>
        <begin position="123"/>
        <end position="142"/>
    </location>
</feature>
<evidence type="ECO:0000256" key="7">
    <source>
        <dbReference type="SAM" id="Phobius"/>
    </source>
</evidence>
<evidence type="ECO:0000259" key="8">
    <source>
        <dbReference type="Pfam" id="PF00482"/>
    </source>
</evidence>
<evidence type="ECO:0000256" key="4">
    <source>
        <dbReference type="ARBA" id="ARBA00022989"/>
    </source>
</evidence>
<keyword evidence="2" id="KW-1003">Cell membrane</keyword>
<dbReference type="Proteomes" id="UP000183208">
    <property type="component" value="Unassembled WGS sequence"/>
</dbReference>
<dbReference type="EMBL" id="FNTI01000001">
    <property type="protein sequence ID" value="SEC97192.1"/>
    <property type="molecule type" value="Genomic_DNA"/>
</dbReference>
<evidence type="ECO:0000313" key="9">
    <source>
        <dbReference type="EMBL" id="SEC97192.1"/>
    </source>
</evidence>
<dbReference type="AlphaFoldDB" id="A0A1M6XE10"/>
<dbReference type="Pfam" id="PF00482">
    <property type="entry name" value="T2SSF"/>
    <property type="match status" value="1"/>
</dbReference>
<dbReference type="GO" id="GO:0005886">
    <property type="term" value="C:plasma membrane"/>
    <property type="evidence" value="ECO:0007669"/>
    <property type="project" value="UniProtKB-SubCell"/>
</dbReference>
<feature type="transmembrane region" description="Helical" evidence="7">
    <location>
        <begin position="6"/>
        <end position="28"/>
    </location>
</feature>
<keyword evidence="4 7" id="KW-1133">Transmembrane helix</keyword>
<evidence type="ECO:0000256" key="1">
    <source>
        <dbReference type="ARBA" id="ARBA00004651"/>
    </source>
</evidence>
<organism evidence="9 10">
    <name type="scientific">Bradyrhizobium lablabi</name>
    <dbReference type="NCBI Taxonomy" id="722472"/>
    <lineage>
        <taxon>Bacteria</taxon>
        <taxon>Pseudomonadati</taxon>
        <taxon>Pseudomonadota</taxon>
        <taxon>Alphaproteobacteria</taxon>
        <taxon>Hyphomicrobiales</taxon>
        <taxon>Nitrobacteraceae</taxon>
        <taxon>Bradyrhizobium</taxon>
    </lineage>
</organism>
<protein>
    <submittedName>
        <fullName evidence="9">Tight adherence protein B</fullName>
    </submittedName>
</protein>
<feature type="transmembrane region" description="Helical" evidence="7">
    <location>
        <begin position="266"/>
        <end position="286"/>
    </location>
</feature>
<proteinExistence type="predicted"/>
<feature type="region of interest" description="Disordered" evidence="6">
    <location>
        <begin position="39"/>
        <end position="73"/>
    </location>
</feature>
<evidence type="ECO:0000256" key="3">
    <source>
        <dbReference type="ARBA" id="ARBA00022692"/>
    </source>
</evidence>
<dbReference type="PANTHER" id="PTHR35007">
    <property type="entry name" value="INTEGRAL MEMBRANE PROTEIN-RELATED"/>
    <property type="match status" value="1"/>
</dbReference>
<dbReference type="Gene3D" id="1.20.81.30">
    <property type="entry name" value="Type II secretion system (T2SS), domain F"/>
    <property type="match status" value="1"/>
</dbReference>
<dbReference type="InterPro" id="IPR042094">
    <property type="entry name" value="T2SS_GspF_sf"/>
</dbReference>
<dbReference type="InterPro" id="IPR018076">
    <property type="entry name" value="T2SS_GspF_dom"/>
</dbReference>
<name>A0A1M6XE10_9BRAD</name>
<reference evidence="9 10" key="1">
    <citation type="submission" date="2016-10" db="EMBL/GenBank/DDBJ databases">
        <authorList>
            <person name="de Groot N.N."/>
        </authorList>
    </citation>
    <scope>NUCLEOTIDE SEQUENCE [LARGE SCALE GENOMIC DNA]</scope>
    <source>
        <strain evidence="9 10">GAS522</strain>
    </source>
</reference>
<evidence type="ECO:0000256" key="5">
    <source>
        <dbReference type="ARBA" id="ARBA00023136"/>
    </source>
</evidence>
<feature type="compositionally biased region" description="Basic and acidic residues" evidence="6">
    <location>
        <begin position="50"/>
        <end position="73"/>
    </location>
</feature>
<keyword evidence="5 7" id="KW-0472">Membrane</keyword>
<dbReference type="RefSeq" id="WP_074819711.1">
    <property type="nucleotide sequence ID" value="NZ_FNTI01000001.1"/>
</dbReference>